<dbReference type="RefSeq" id="WP_074912842.1">
    <property type="nucleotide sequence ID" value="NZ_FOXK01000001.1"/>
</dbReference>
<dbReference type="AlphaFoldDB" id="A0A1I5M2P0"/>
<accession>A0A1I5M2P0</accession>
<organism evidence="1 3">
    <name type="scientific">Ectopseudomonas toyotomiensis</name>
    <dbReference type="NCBI Taxonomy" id="554344"/>
    <lineage>
        <taxon>Bacteria</taxon>
        <taxon>Pseudomonadati</taxon>
        <taxon>Pseudomonadota</taxon>
        <taxon>Gammaproteobacteria</taxon>
        <taxon>Pseudomonadales</taxon>
        <taxon>Pseudomonadaceae</taxon>
        <taxon>Ectopseudomonas</taxon>
    </lineage>
</organism>
<keyword evidence="3" id="KW-1185">Reference proteome</keyword>
<sequence length="87" mass="9876">MTPEESIASLQRELQEANENLQTQCRLNSQITLRLANLIYWNNRLGNDLAAICEAYLAGDTETVLNGIGRFATAYQQNNKPVERRVH</sequence>
<name>A0A1I5M2P0_9GAMM</name>
<evidence type="ECO:0000313" key="3">
    <source>
        <dbReference type="Proteomes" id="UP000182025"/>
    </source>
</evidence>
<proteinExistence type="predicted"/>
<gene>
    <name evidence="1" type="ORF">SAMN05216177_1013</name>
    <name evidence="2" type="ORF">SAMN05216177_106373</name>
</gene>
<evidence type="ECO:0000313" key="1">
    <source>
        <dbReference type="EMBL" id="SFP03908.1"/>
    </source>
</evidence>
<dbReference type="EMBL" id="FOXK01000006">
    <property type="protein sequence ID" value="SFP97542.1"/>
    <property type="molecule type" value="Genomic_DNA"/>
</dbReference>
<dbReference type="EMBL" id="FOXK01000001">
    <property type="protein sequence ID" value="SFP03908.1"/>
    <property type="molecule type" value="Genomic_DNA"/>
</dbReference>
<reference evidence="3" key="2">
    <citation type="submission" date="2016-10" db="EMBL/GenBank/DDBJ databases">
        <authorList>
            <person name="Varghese N."/>
            <person name="Submissions S."/>
        </authorList>
    </citation>
    <scope>NUCLEOTIDE SEQUENCE [LARGE SCALE GENOMIC DNA]</scope>
    <source>
        <strain evidence="3">JCM 15604</strain>
    </source>
</reference>
<evidence type="ECO:0000313" key="2">
    <source>
        <dbReference type="EMBL" id="SFP97542.1"/>
    </source>
</evidence>
<protein>
    <submittedName>
        <fullName evidence="1">Uncharacterized protein</fullName>
    </submittedName>
</protein>
<dbReference type="Proteomes" id="UP000182025">
    <property type="component" value="Unassembled WGS sequence"/>
</dbReference>
<reference evidence="1" key="1">
    <citation type="submission" date="2016-10" db="EMBL/GenBank/DDBJ databases">
        <authorList>
            <person name="de Groot N.N."/>
        </authorList>
    </citation>
    <scope>NUCLEOTIDE SEQUENCE [LARGE SCALE GENOMIC DNA]</scope>
    <source>
        <strain evidence="1">JCM 15604</strain>
    </source>
</reference>